<protein>
    <submittedName>
        <fullName evidence="2">Uncharacterized protein</fullName>
    </submittedName>
</protein>
<dbReference type="RefSeq" id="WP_265724502.1">
    <property type="nucleotide sequence ID" value="NZ_JAOSLC020000003.1"/>
</dbReference>
<comment type="caution">
    <text evidence="2">The sequence shown here is derived from an EMBL/GenBank/DDBJ whole genome shotgun (WGS) entry which is preliminary data.</text>
</comment>
<keyword evidence="3" id="KW-1185">Reference proteome</keyword>
<keyword evidence="1" id="KW-0812">Transmembrane</keyword>
<reference evidence="2" key="1">
    <citation type="submission" date="2023-02" db="EMBL/GenBank/DDBJ databases">
        <title>Polaribacter ponticola sp. nov., isolated from seawater.</title>
        <authorList>
            <person name="Baek J.H."/>
            <person name="Kim J.M."/>
            <person name="Choi D.G."/>
            <person name="Jeon C.O."/>
        </authorList>
    </citation>
    <scope>NUCLEOTIDE SEQUENCE</scope>
    <source>
        <strain evidence="2">MSW5</strain>
    </source>
</reference>
<name>A0ABT5S6U7_9FLAO</name>
<evidence type="ECO:0000313" key="2">
    <source>
        <dbReference type="EMBL" id="MDD7913821.1"/>
    </source>
</evidence>
<proteinExistence type="predicted"/>
<organism evidence="2 3">
    <name type="scientific">Polaribacter ponticola</name>
    <dbReference type="NCBI Taxonomy" id="2978475"/>
    <lineage>
        <taxon>Bacteria</taxon>
        <taxon>Pseudomonadati</taxon>
        <taxon>Bacteroidota</taxon>
        <taxon>Flavobacteriia</taxon>
        <taxon>Flavobacteriales</taxon>
        <taxon>Flavobacteriaceae</taxon>
    </lineage>
</organism>
<accession>A0ABT5S6U7</accession>
<feature type="transmembrane region" description="Helical" evidence="1">
    <location>
        <begin position="111"/>
        <end position="129"/>
    </location>
</feature>
<gene>
    <name evidence="2" type="ORF">N5A56_005035</name>
</gene>
<keyword evidence="1" id="KW-0472">Membrane</keyword>
<dbReference type="Proteomes" id="UP001151478">
    <property type="component" value="Unassembled WGS sequence"/>
</dbReference>
<sequence length="142" mass="16610">MKKTLEYKILKYLFENDNNEFVKIVGIEKDSVLLNEKIVELKELNLIEYELVSDKPKFDNNGEPFKNFFTKNPYLCKITFKGKKELYKTEKEIIDFELAEKTLGKFKRTQIISILGLIISGSLLILKLIEWSGILQSTSCKY</sequence>
<keyword evidence="1" id="KW-1133">Transmembrane helix</keyword>
<evidence type="ECO:0000256" key="1">
    <source>
        <dbReference type="SAM" id="Phobius"/>
    </source>
</evidence>
<evidence type="ECO:0000313" key="3">
    <source>
        <dbReference type="Proteomes" id="UP001151478"/>
    </source>
</evidence>
<dbReference type="EMBL" id="JAOSLC020000003">
    <property type="protein sequence ID" value="MDD7913821.1"/>
    <property type="molecule type" value="Genomic_DNA"/>
</dbReference>